<dbReference type="CDD" id="cd00077">
    <property type="entry name" value="HDc"/>
    <property type="match status" value="1"/>
</dbReference>
<accession>A0A1H6JJH2</accession>
<dbReference type="Proteomes" id="UP000199135">
    <property type="component" value="Unassembled WGS sequence"/>
</dbReference>
<protein>
    <submittedName>
        <fullName evidence="2">HDIG domain-containing protein</fullName>
    </submittedName>
</protein>
<gene>
    <name evidence="2" type="ORF">SAMN05216447_106102</name>
</gene>
<sequence length="259" mass="29427">MQIDRSRATEALKKFTERYDPKNPRIALKLSHTLRVALNSERIARSERLPKDEVDLAWLLGLLHDIGRFEQVRRFDTFVDAKSVSHADLGCEILFGERGTIRSFVSDDSDDGLLRAAVGLHSELALPGNLAPRTRLHCEILRDADKIDILKVNCLSPIEDIYGVTTQDMRESGLTPEVVDTFYGHRCVPRGIRREPADMLVGHICFAYELARPASLALMLEQGHLQEMLSRTFDDPATEATFRQMEKHMASWLEARDRT</sequence>
<organism evidence="2 3">
    <name type="scientific">Parafannyhessea umbonata</name>
    <dbReference type="NCBI Taxonomy" id="604330"/>
    <lineage>
        <taxon>Bacteria</taxon>
        <taxon>Bacillati</taxon>
        <taxon>Actinomycetota</taxon>
        <taxon>Coriobacteriia</taxon>
        <taxon>Coriobacteriales</taxon>
        <taxon>Atopobiaceae</taxon>
        <taxon>Parafannyhessea</taxon>
    </lineage>
</organism>
<keyword evidence="3" id="KW-1185">Reference proteome</keyword>
<name>A0A1H6JJH2_9ACTN</name>
<dbReference type="SMART" id="SM00471">
    <property type="entry name" value="HDc"/>
    <property type="match status" value="1"/>
</dbReference>
<dbReference type="NCBIfam" id="TIGR00277">
    <property type="entry name" value="HDIG"/>
    <property type="match status" value="1"/>
</dbReference>
<dbReference type="PROSITE" id="PS51831">
    <property type="entry name" value="HD"/>
    <property type="match status" value="1"/>
</dbReference>
<comment type="caution">
    <text evidence="2">The sequence shown here is derived from an EMBL/GenBank/DDBJ whole genome shotgun (WGS) entry which is preliminary data.</text>
</comment>
<evidence type="ECO:0000259" key="1">
    <source>
        <dbReference type="PROSITE" id="PS51831"/>
    </source>
</evidence>
<dbReference type="Pfam" id="PF01966">
    <property type="entry name" value="HD"/>
    <property type="match status" value="1"/>
</dbReference>
<dbReference type="EMBL" id="FNWT01000006">
    <property type="protein sequence ID" value="SEH59147.1"/>
    <property type="molecule type" value="Genomic_DNA"/>
</dbReference>
<evidence type="ECO:0000313" key="2">
    <source>
        <dbReference type="EMBL" id="SEH59147.1"/>
    </source>
</evidence>
<dbReference type="Gene3D" id="1.10.3210.10">
    <property type="entry name" value="Hypothetical protein af1432"/>
    <property type="match status" value="1"/>
</dbReference>
<dbReference type="RefSeq" id="WP_159443974.1">
    <property type="nucleotide sequence ID" value="NZ_FNWT01000006.1"/>
</dbReference>
<feature type="domain" description="HD" evidence="1">
    <location>
        <begin position="29"/>
        <end position="150"/>
    </location>
</feature>
<dbReference type="InterPro" id="IPR006675">
    <property type="entry name" value="HDIG_dom"/>
</dbReference>
<evidence type="ECO:0000313" key="3">
    <source>
        <dbReference type="Proteomes" id="UP000199135"/>
    </source>
</evidence>
<proteinExistence type="predicted"/>
<dbReference type="InterPro" id="IPR003607">
    <property type="entry name" value="HD/PDEase_dom"/>
</dbReference>
<reference evidence="2 3" key="1">
    <citation type="submission" date="2016-10" db="EMBL/GenBank/DDBJ databases">
        <authorList>
            <person name="Varghese N."/>
            <person name="Submissions S."/>
        </authorList>
    </citation>
    <scope>NUCLEOTIDE SEQUENCE [LARGE SCALE GENOMIC DNA]</scope>
    <source>
        <strain evidence="2 3">WCP15</strain>
    </source>
</reference>
<dbReference type="InterPro" id="IPR006674">
    <property type="entry name" value="HD_domain"/>
</dbReference>
<dbReference type="SUPFAM" id="SSF109604">
    <property type="entry name" value="HD-domain/PDEase-like"/>
    <property type="match status" value="1"/>
</dbReference>